<evidence type="ECO:0000313" key="2">
    <source>
        <dbReference type="EMBL" id="MFC7371051.1"/>
    </source>
</evidence>
<name>A0ABW2NNH3_9BACL</name>
<keyword evidence="3" id="KW-1185">Reference proteome</keyword>
<feature type="transmembrane region" description="Helical" evidence="1">
    <location>
        <begin position="37"/>
        <end position="57"/>
    </location>
</feature>
<evidence type="ECO:0000256" key="1">
    <source>
        <dbReference type="SAM" id="Phobius"/>
    </source>
</evidence>
<dbReference type="RefSeq" id="WP_379747222.1">
    <property type="nucleotide sequence ID" value="NZ_JBHTCP010000009.1"/>
</dbReference>
<sequence>MERYMNYARLVIYLIAAAVIGLQQVLSNHQMIAINKVLFVAAMAVIAPIIVYGLKILRPEMSKAMKRESYSSQTLYRLRYVMAAVMLAMFGASLYVFYLTYEVVF</sequence>
<keyword evidence="1" id="KW-1133">Transmembrane helix</keyword>
<comment type="caution">
    <text evidence="2">The sequence shown here is derived from an EMBL/GenBank/DDBJ whole genome shotgun (WGS) entry which is preliminary data.</text>
</comment>
<protein>
    <submittedName>
        <fullName evidence="2">Uncharacterized protein</fullName>
    </submittedName>
</protein>
<reference evidence="3" key="1">
    <citation type="journal article" date="2019" name="Int. J. Syst. Evol. Microbiol.">
        <title>The Global Catalogue of Microorganisms (GCM) 10K type strain sequencing project: providing services to taxonomists for standard genome sequencing and annotation.</title>
        <authorList>
            <consortium name="The Broad Institute Genomics Platform"/>
            <consortium name="The Broad Institute Genome Sequencing Center for Infectious Disease"/>
            <person name="Wu L."/>
            <person name="Ma J."/>
        </authorList>
    </citation>
    <scope>NUCLEOTIDE SEQUENCE [LARGE SCALE GENOMIC DNA]</scope>
    <source>
        <strain evidence="3">NBRC 106396</strain>
    </source>
</reference>
<evidence type="ECO:0000313" key="3">
    <source>
        <dbReference type="Proteomes" id="UP001596549"/>
    </source>
</evidence>
<dbReference type="Proteomes" id="UP001596549">
    <property type="component" value="Unassembled WGS sequence"/>
</dbReference>
<proteinExistence type="predicted"/>
<keyword evidence="1" id="KW-0472">Membrane</keyword>
<accession>A0ABW2NNH3</accession>
<dbReference type="EMBL" id="JBHTCP010000009">
    <property type="protein sequence ID" value="MFC7371051.1"/>
    <property type="molecule type" value="Genomic_DNA"/>
</dbReference>
<feature type="transmembrane region" description="Helical" evidence="1">
    <location>
        <begin position="78"/>
        <end position="101"/>
    </location>
</feature>
<gene>
    <name evidence="2" type="ORF">ACFQPF_05125</name>
</gene>
<keyword evidence="1" id="KW-0812">Transmembrane</keyword>
<organism evidence="2 3">
    <name type="scientific">Fictibacillus iocasae</name>
    <dbReference type="NCBI Taxonomy" id="2715437"/>
    <lineage>
        <taxon>Bacteria</taxon>
        <taxon>Bacillati</taxon>
        <taxon>Bacillota</taxon>
        <taxon>Bacilli</taxon>
        <taxon>Bacillales</taxon>
        <taxon>Fictibacillaceae</taxon>
        <taxon>Fictibacillus</taxon>
    </lineage>
</organism>